<sequence>MPSLTESGASTAAQFFTLPFRRRRQQYTISQPDEVYNVIYLGNVLTVMAKGEGCVDKPLNLIWKTYCSRQRSDLQMKLSVTRSGLKAETKQQGLTEYWAHRITYCLASPDYPRLFCWVYKHEGKRMKPELRCHAVLCRKVNEPAVMATHLSEYLQSALREYRREKICMQNSRLCSSLTGQVATCPRRKLLLQTGTLNFRPPVSRSRSAPRLGSIDEGDEEIEAQQEDDFSDLDSLCYRDSPVADDDCASSSAASTSSATVSHIPGGMEGHSSTASDRLSSLNSCPTASTSSSLCSSDSSATETEETSPDSGNGEHGEGKQRDVSGKRSSYKEPDSISDESGYHDICYSDDDCPVAEDDLDEDMLESQVTSL</sequence>
<feature type="region of interest" description="Disordered" evidence="1">
    <location>
        <begin position="257"/>
        <end position="371"/>
    </location>
</feature>
<dbReference type="EMBL" id="UXUI01010470">
    <property type="protein sequence ID" value="VDD95277.1"/>
    <property type="molecule type" value="Genomic_DNA"/>
</dbReference>
<keyword evidence="4" id="KW-1185">Reference proteome</keyword>
<evidence type="ECO:0000313" key="3">
    <source>
        <dbReference type="EMBL" id="VDD95277.1"/>
    </source>
</evidence>
<dbReference type="InterPro" id="IPR033930">
    <property type="entry name" value="FAM43A/B_PTB"/>
</dbReference>
<accession>A0A0N4VIN2</accession>
<dbReference type="PANTHER" id="PTHR11232:SF2">
    <property type="entry name" value="FI05246P"/>
    <property type="match status" value="1"/>
</dbReference>
<dbReference type="OrthoDB" id="5962185at2759"/>
<evidence type="ECO:0000313" key="5">
    <source>
        <dbReference type="WBParaSite" id="EVEC_0001068501-mRNA-1"/>
    </source>
</evidence>
<dbReference type="SUPFAM" id="SSF50729">
    <property type="entry name" value="PH domain-like"/>
    <property type="match status" value="1"/>
</dbReference>
<reference evidence="3 4" key="2">
    <citation type="submission" date="2018-10" db="EMBL/GenBank/DDBJ databases">
        <authorList>
            <consortium name="Pathogen Informatics"/>
        </authorList>
    </citation>
    <scope>NUCLEOTIDE SEQUENCE [LARGE SCALE GENOMIC DNA]</scope>
</reference>
<dbReference type="Pfam" id="PF14719">
    <property type="entry name" value="PID_2"/>
    <property type="match status" value="1"/>
</dbReference>
<dbReference type="Gene3D" id="2.30.29.30">
    <property type="entry name" value="Pleckstrin-homology domain (PH domain)/Phosphotyrosine-binding domain (PTB)"/>
    <property type="match status" value="1"/>
</dbReference>
<evidence type="ECO:0000313" key="4">
    <source>
        <dbReference type="Proteomes" id="UP000274131"/>
    </source>
</evidence>
<name>A0A0N4VIN2_ENTVE</name>
<dbReference type="WBParaSite" id="EVEC_0001068501-mRNA-1">
    <property type="protein sequence ID" value="EVEC_0001068501-mRNA-1"/>
    <property type="gene ID" value="EVEC_0001068501"/>
</dbReference>
<evidence type="ECO:0000259" key="2">
    <source>
        <dbReference type="SMART" id="SM00462"/>
    </source>
</evidence>
<dbReference type="InterPro" id="IPR051133">
    <property type="entry name" value="Adapter_Engulfment-Domain"/>
</dbReference>
<dbReference type="PANTHER" id="PTHR11232">
    <property type="entry name" value="PHOSPHOTYROSINE INTERACTION DOMAIN-CONTAINING FAMILY MEMBER"/>
    <property type="match status" value="1"/>
</dbReference>
<gene>
    <name evidence="3" type="ORF">EVEC_LOCUS10028</name>
</gene>
<dbReference type="STRING" id="51028.A0A0N4VIN2"/>
<dbReference type="InterPro" id="IPR006020">
    <property type="entry name" value="PTB/PI_dom"/>
</dbReference>
<protein>
    <submittedName>
        <fullName evidence="5">PID domain-containing protein</fullName>
    </submittedName>
</protein>
<organism evidence="5">
    <name type="scientific">Enterobius vermicularis</name>
    <name type="common">Human pinworm</name>
    <dbReference type="NCBI Taxonomy" id="51028"/>
    <lineage>
        <taxon>Eukaryota</taxon>
        <taxon>Metazoa</taxon>
        <taxon>Ecdysozoa</taxon>
        <taxon>Nematoda</taxon>
        <taxon>Chromadorea</taxon>
        <taxon>Rhabditida</taxon>
        <taxon>Spirurina</taxon>
        <taxon>Oxyuridomorpha</taxon>
        <taxon>Oxyuroidea</taxon>
        <taxon>Oxyuridae</taxon>
        <taxon>Enterobius</taxon>
    </lineage>
</organism>
<reference evidence="5" key="1">
    <citation type="submission" date="2017-02" db="UniProtKB">
        <authorList>
            <consortium name="WormBaseParasite"/>
        </authorList>
    </citation>
    <scope>IDENTIFICATION</scope>
</reference>
<evidence type="ECO:0000256" key="1">
    <source>
        <dbReference type="SAM" id="MobiDB-lite"/>
    </source>
</evidence>
<proteinExistence type="predicted"/>
<dbReference type="Proteomes" id="UP000274131">
    <property type="component" value="Unassembled WGS sequence"/>
</dbReference>
<feature type="compositionally biased region" description="Acidic residues" evidence="1">
    <location>
        <begin position="347"/>
        <end position="364"/>
    </location>
</feature>
<dbReference type="CDD" id="cd01214">
    <property type="entry name" value="PTB_FAM43A"/>
    <property type="match status" value="1"/>
</dbReference>
<dbReference type="AlphaFoldDB" id="A0A0N4VIN2"/>
<dbReference type="InterPro" id="IPR011993">
    <property type="entry name" value="PH-like_dom_sf"/>
</dbReference>
<feature type="compositionally biased region" description="Low complexity" evidence="1">
    <location>
        <begin position="279"/>
        <end position="301"/>
    </location>
</feature>
<feature type="domain" description="PID" evidence="2">
    <location>
        <begin position="31"/>
        <end position="166"/>
    </location>
</feature>
<feature type="compositionally biased region" description="Basic and acidic residues" evidence="1">
    <location>
        <begin position="312"/>
        <end position="334"/>
    </location>
</feature>
<dbReference type="SMART" id="SM00462">
    <property type="entry name" value="PTB"/>
    <property type="match status" value="1"/>
</dbReference>